<dbReference type="Gene3D" id="3.40.1410.10">
    <property type="entry name" value="Chorismate lyase-like"/>
    <property type="match status" value="1"/>
</dbReference>
<dbReference type="GO" id="GO:0016829">
    <property type="term" value="F:lyase activity"/>
    <property type="evidence" value="ECO:0007669"/>
    <property type="project" value="UniProtKB-KW"/>
</dbReference>
<dbReference type="OrthoDB" id="8606430at2"/>
<keyword evidence="1" id="KW-0456">Lyase</keyword>
<name>A0A3P2A7R9_9NEIS</name>
<dbReference type="Proteomes" id="UP000269923">
    <property type="component" value="Unassembled WGS sequence"/>
</dbReference>
<dbReference type="SUPFAM" id="SSF64288">
    <property type="entry name" value="Chorismate lyase-like"/>
    <property type="match status" value="1"/>
</dbReference>
<accession>A0A3P2A7R9</accession>
<gene>
    <name evidence="1" type="ORF">EII21_00125</name>
</gene>
<proteinExistence type="predicted"/>
<protein>
    <submittedName>
        <fullName evidence="1">Chorismate lyase</fullName>
    </submittedName>
</protein>
<comment type="caution">
    <text evidence="1">The sequence shown here is derived from an EMBL/GenBank/DDBJ whole genome shotgun (WGS) entry which is preliminary data.</text>
</comment>
<dbReference type="InterPro" id="IPR028978">
    <property type="entry name" value="Chorismate_lyase_/UTRA_dom_sf"/>
</dbReference>
<evidence type="ECO:0000313" key="1">
    <source>
        <dbReference type="EMBL" id="RRD91479.1"/>
    </source>
</evidence>
<dbReference type="AlphaFoldDB" id="A0A3P2A7R9"/>
<dbReference type="RefSeq" id="WP_124793686.1">
    <property type="nucleotide sequence ID" value="NZ_RQYC01000001.1"/>
</dbReference>
<organism evidence="1 2">
    <name type="scientific">Conchiformibius steedae</name>
    <dbReference type="NCBI Taxonomy" id="153493"/>
    <lineage>
        <taxon>Bacteria</taxon>
        <taxon>Pseudomonadati</taxon>
        <taxon>Pseudomonadota</taxon>
        <taxon>Betaproteobacteria</taxon>
        <taxon>Neisseriales</taxon>
        <taxon>Neisseriaceae</taxon>
        <taxon>Conchiformibius</taxon>
    </lineage>
</organism>
<dbReference type="EMBL" id="RQYC01000001">
    <property type="protein sequence ID" value="RRD91479.1"/>
    <property type="molecule type" value="Genomic_DNA"/>
</dbReference>
<evidence type="ECO:0000313" key="2">
    <source>
        <dbReference type="Proteomes" id="UP000269923"/>
    </source>
</evidence>
<sequence>MNPALIWQENCPAAPDSALYRLATQQSLTQALRATGAAFDVDLRYLGVANVPACLQDCLPDRQAFIREVDLRLNGTAVVRAYSACAIGSAWQAVLHCGSRPLGEILFGDKAYQWTRSSMQYRTGLSGSVLARRSWFGNPNGEILYLAECFLAEMADFV</sequence>
<dbReference type="STRING" id="1121352.GCA_000620925_00641"/>
<reference evidence="1 2" key="1">
    <citation type="submission" date="2018-11" db="EMBL/GenBank/DDBJ databases">
        <title>Genomes From Bacteria Associated with the Canine Oral Cavity: a Test Case for Automated Genome-Based Taxonomic Assignment.</title>
        <authorList>
            <person name="Coil D.A."/>
            <person name="Jospin G."/>
            <person name="Darling A.E."/>
            <person name="Wallis C."/>
            <person name="Davis I.J."/>
            <person name="Harris S."/>
            <person name="Eisen J.A."/>
            <person name="Holcombe L.J."/>
            <person name="O'Flynn C."/>
        </authorList>
    </citation>
    <scope>NUCLEOTIDE SEQUENCE [LARGE SCALE GENOMIC DNA]</scope>
    <source>
        <strain evidence="1 2">COT-280</strain>
    </source>
</reference>
<keyword evidence="2" id="KW-1185">Reference proteome</keyword>